<feature type="non-terminal residue" evidence="1">
    <location>
        <position position="1"/>
    </location>
</feature>
<comment type="caution">
    <text evidence="1">The sequence shown here is derived from an EMBL/GenBank/DDBJ whole genome shotgun (WGS) entry which is preliminary data.</text>
</comment>
<dbReference type="EMBL" id="BEZZ01063982">
    <property type="protein sequence ID" value="GCC41627.1"/>
    <property type="molecule type" value="Genomic_DNA"/>
</dbReference>
<gene>
    <name evidence="1" type="ORF">chiPu_0025714</name>
</gene>
<sequence>VPPADLPLIPLEELWEFVKETRGRRDGAQLALDRWGSFGRVYWLAHAARQAPELDANERKRVRNFLGALLVRARDSCAPPINVYIGF</sequence>
<dbReference type="AlphaFoldDB" id="A0A401TG52"/>
<protein>
    <submittedName>
        <fullName evidence="1">Uncharacterized protein</fullName>
    </submittedName>
</protein>
<keyword evidence="2" id="KW-1185">Reference proteome</keyword>
<reference evidence="1 2" key="1">
    <citation type="journal article" date="2018" name="Nat. Ecol. Evol.">
        <title>Shark genomes provide insights into elasmobranch evolution and the origin of vertebrates.</title>
        <authorList>
            <person name="Hara Y"/>
            <person name="Yamaguchi K"/>
            <person name="Onimaru K"/>
            <person name="Kadota M"/>
            <person name="Koyanagi M"/>
            <person name="Keeley SD"/>
            <person name="Tatsumi K"/>
            <person name="Tanaka K"/>
            <person name="Motone F"/>
            <person name="Kageyama Y"/>
            <person name="Nozu R"/>
            <person name="Adachi N"/>
            <person name="Nishimura O"/>
            <person name="Nakagawa R"/>
            <person name="Tanegashima C"/>
            <person name="Kiyatake I"/>
            <person name="Matsumoto R"/>
            <person name="Murakumo K"/>
            <person name="Nishida K"/>
            <person name="Terakita A"/>
            <person name="Kuratani S"/>
            <person name="Sato K"/>
            <person name="Hyodo S Kuraku.S."/>
        </authorList>
    </citation>
    <scope>NUCLEOTIDE SEQUENCE [LARGE SCALE GENOMIC DNA]</scope>
</reference>
<proteinExistence type="predicted"/>
<dbReference type="Proteomes" id="UP000287033">
    <property type="component" value="Unassembled WGS sequence"/>
</dbReference>
<organism evidence="1 2">
    <name type="scientific">Chiloscyllium punctatum</name>
    <name type="common">Brownbanded bambooshark</name>
    <name type="synonym">Hemiscyllium punctatum</name>
    <dbReference type="NCBI Taxonomy" id="137246"/>
    <lineage>
        <taxon>Eukaryota</taxon>
        <taxon>Metazoa</taxon>
        <taxon>Chordata</taxon>
        <taxon>Craniata</taxon>
        <taxon>Vertebrata</taxon>
        <taxon>Chondrichthyes</taxon>
        <taxon>Elasmobranchii</taxon>
        <taxon>Galeomorphii</taxon>
        <taxon>Galeoidea</taxon>
        <taxon>Orectolobiformes</taxon>
        <taxon>Hemiscylliidae</taxon>
        <taxon>Chiloscyllium</taxon>
    </lineage>
</organism>
<accession>A0A401TG52</accession>
<name>A0A401TG52_CHIPU</name>
<evidence type="ECO:0000313" key="1">
    <source>
        <dbReference type="EMBL" id="GCC41627.1"/>
    </source>
</evidence>
<evidence type="ECO:0000313" key="2">
    <source>
        <dbReference type="Proteomes" id="UP000287033"/>
    </source>
</evidence>